<comment type="similarity">
    <text evidence="1">Belongs to the LysR transcriptional regulatory family.</text>
</comment>
<protein>
    <submittedName>
        <fullName evidence="6">LysR family transcriptional regulator</fullName>
    </submittedName>
</protein>
<dbReference type="Gene3D" id="3.40.190.290">
    <property type="match status" value="1"/>
</dbReference>
<dbReference type="GO" id="GO:0006351">
    <property type="term" value="P:DNA-templated transcription"/>
    <property type="evidence" value="ECO:0007669"/>
    <property type="project" value="TreeGrafter"/>
</dbReference>
<dbReference type="InterPro" id="IPR000847">
    <property type="entry name" value="LysR_HTH_N"/>
</dbReference>
<organism evidence="6">
    <name type="scientific">Acerihabitans sp. KWT182</name>
    <dbReference type="NCBI Taxonomy" id="3157919"/>
    <lineage>
        <taxon>Bacteria</taxon>
        <taxon>Pseudomonadati</taxon>
        <taxon>Pseudomonadota</taxon>
        <taxon>Gammaproteobacteria</taxon>
        <taxon>Enterobacterales</taxon>
        <taxon>Pectobacteriaceae</taxon>
        <taxon>Acerihabitans</taxon>
    </lineage>
</organism>
<dbReference type="Gene3D" id="1.10.10.10">
    <property type="entry name" value="Winged helix-like DNA-binding domain superfamily/Winged helix DNA-binding domain"/>
    <property type="match status" value="1"/>
</dbReference>
<dbReference type="FunFam" id="1.10.10.10:FF:000001">
    <property type="entry name" value="LysR family transcriptional regulator"/>
    <property type="match status" value="1"/>
</dbReference>
<dbReference type="Pfam" id="PF00126">
    <property type="entry name" value="HTH_1"/>
    <property type="match status" value="1"/>
</dbReference>
<dbReference type="SUPFAM" id="SSF53850">
    <property type="entry name" value="Periplasmic binding protein-like II"/>
    <property type="match status" value="1"/>
</dbReference>
<name>A0AAU7QAK8_9GAMM</name>
<evidence type="ECO:0000256" key="3">
    <source>
        <dbReference type="ARBA" id="ARBA00023125"/>
    </source>
</evidence>
<dbReference type="InterPro" id="IPR036390">
    <property type="entry name" value="WH_DNA-bd_sf"/>
</dbReference>
<evidence type="ECO:0000313" key="6">
    <source>
        <dbReference type="EMBL" id="XBS70143.1"/>
    </source>
</evidence>
<feature type="domain" description="HTH lysR-type" evidence="5">
    <location>
        <begin position="12"/>
        <end position="64"/>
    </location>
</feature>
<dbReference type="AlphaFoldDB" id="A0AAU7QAK8"/>
<proteinExistence type="inferred from homology"/>
<keyword evidence="4" id="KW-0804">Transcription</keyword>
<dbReference type="InterPro" id="IPR058163">
    <property type="entry name" value="LysR-type_TF_proteobact-type"/>
</dbReference>
<dbReference type="Pfam" id="PF03466">
    <property type="entry name" value="LysR_substrate"/>
    <property type="match status" value="1"/>
</dbReference>
<dbReference type="InterPro" id="IPR005119">
    <property type="entry name" value="LysR_subst-bd"/>
</dbReference>
<dbReference type="GO" id="GO:0003700">
    <property type="term" value="F:DNA-binding transcription factor activity"/>
    <property type="evidence" value="ECO:0007669"/>
    <property type="project" value="InterPro"/>
</dbReference>
<dbReference type="PANTHER" id="PTHR30537">
    <property type="entry name" value="HTH-TYPE TRANSCRIPTIONAL REGULATOR"/>
    <property type="match status" value="1"/>
</dbReference>
<dbReference type="EMBL" id="CP157947">
    <property type="protein sequence ID" value="XBS70143.1"/>
    <property type="molecule type" value="Genomic_DNA"/>
</dbReference>
<dbReference type="PROSITE" id="PS50931">
    <property type="entry name" value="HTH_LYSR"/>
    <property type="match status" value="1"/>
</dbReference>
<evidence type="ECO:0000256" key="4">
    <source>
        <dbReference type="ARBA" id="ARBA00023163"/>
    </source>
</evidence>
<dbReference type="GO" id="GO:0043565">
    <property type="term" value="F:sequence-specific DNA binding"/>
    <property type="evidence" value="ECO:0007669"/>
    <property type="project" value="TreeGrafter"/>
</dbReference>
<evidence type="ECO:0000256" key="1">
    <source>
        <dbReference type="ARBA" id="ARBA00009437"/>
    </source>
</evidence>
<accession>A0AAU7QAK8</accession>
<dbReference type="InterPro" id="IPR036388">
    <property type="entry name" value="WH-like_DNA-bd_sf"/>
</dbReference>
<dbReference type="PANTHER" id="PTHR30537:SF71">
    <property type="entry name" value="TRANSCRIPTIONAL REGULATORY PROTEIN"/>
    <property type="match status" value="1"/>
</dbReference>
<evidence type="ECO:0000259" key="5">
    <source>
        <dbReference type="PROSITE" id="PS50931"/>
    </source>
</evidence>
<reference evidence="6" key="1">
    <citation type="submission" date="2024-06" db="EMBL/GenBank/DDBJ databases">
        <authorList>
            <person name="Coelho C."/>
            <person name="Bento M."/>
            <person name="Garcia E."/>
            <person name="Camelo A."/>
            <person name="Brandao I."/>
            <person name="Espirito Santo C."/>
            <person name="Trovao J."/>
            <person name="Verissimo A."/>
            <person name="Costa J."/>
            <person name="Tiago I."/>
        </authorList>
    </citation>
    <scope>NUCLEOTIDE SEQUENCE</scope>
    <source>
        <strain evidence="6">KWT182</strain>
    </source>
</reference>
<sequence length="307" mass="33526">MSRLEINRAGELEVFVRVVEQGSFSLASGLFNMTPSAVSKLISRLEKRLGARLLNRTTRQLQLTPEGCVFYERGVRILADLEEAEQGPATNSVARGRVRVNANVPFGHHFLLPLVPAFMVRYPDITLDITLADEVIDILEQRTDIAVRAGPLKSSGLVARRLGQTSMMIVGSPAYLARFGTPTRVEDLARHNRLGANYSRSMTGWPLRDNDVTSVIPMNGSVQVSDGEALRRLALAGAGLARLAVFQVAEDVAAGRLIPVLEAFNPGDSEEVHAVFLGQGGYLSRRVRAVLDFLVENVSLDRAIKPV</sequence>
<keyword evidence="2" id="KW-0805">Transcription regulation</keyword>
<evidence type="ECO:0000256" key="2">
    <source>
        <dbReference type="ARBA" id="ARBA00023015"/>
    </source>
</evidence>
<gene>
    <name evidence="6" type="ORF">ABK905_02275</name>
</gene>
<dbReference type="SUPFAM" id="SSF46785">
    <property type="entry name" value="Winged helix' DNA-binding domain"/>
    <property type="match status" value="1"/>
</dbReference>
<keyword evidence="3" id="KW-0238">DNA-binding</keyword>